<accession>A0A914UQA3</accession>
<keyword evidence="4" id="KW-0378">Hydrolase</keyword>
<feature type="chain" id="PRO_5038105444" evidence="5">
    <location>
        <begin position="20"/>
        <end position="548"/>
    </location>
</feature>
<comment type="similarity">
    <text evidence="1">Belongs to the peptidase S10 family.</text>
</comment>
<evidence type="ECO:0000313" key="7">
    <source>
        <dbReference type="WBParaSite" id="PSAMB.scaffold1174size34965.g11464.t1"/>
    </source>
</evidence>
<keyword evidence="2" id="KW-0121">Carboxypeptidase</keyword>
<evidence type="ECO:0000313" key="6">
    <source>
        <dbReference type="Proteomes" id="UP000887566"/>
    </source>
</evidence>
<dbReference type="InterPro" id="IPR001563">
    <property type="entry name" value="Peptidase_S10"/>
</dbReference>
<dbReference type="Pfam" id="PF00450">
    <property type="entry name" value="Peptidase_S10"/>
    <property type="match status" value="1"/>
</dbReference>
<keyword evidence="6" id="KW-1185">Reference proteome</keyword>
<evidence type="ECO:0000256" key="4">
    <source>
        <dbReference type="ARBA" id="ARBA00022801"/>
    </source>
</evidence>
<organism evidence="6 7">
    <name type="scientific">Plectus sambesii</name>
    <dbReference type="NCBI Taxonomy" id="2011161"/>
    <lineage>
        <taxon>Eukaryota</taxon>
        <taxon>Metazoa</taxon>
        <taxon>Ecdysozoa</taxon>
        <taxon>Nematoda</taxon>
        <taxon>Chromadorea</taxon>
        <taxon>Plectida</taxon>
        <taxon>Plectina</taxon>
        <taxon>Plectoidea</taxon>
        <taxon>Plectidae</taxon>
        <taxon>Plectus</taxon>
    </lineage>
</organism>
<dbReference type="GO" id="GO:1904715">
    <property type="term" value="P:negative regulation of chaperone-mediated autophagy"/>
    <property type="evidence" value="ECO:0007669"/>
    <property type="project" value="UniProtKB-ARBA"/>
</dbReference>
<reference evidence="7" key="1">
    <citation type="submission" date="2022-11" db="UniProtKB">
        <authorList>
            <consortium name="WormBaseParasite"/>
        </authorList>
    </citation>
    <scope>IDENTIFICATION</scope>
</reference>
<evidence type="ECO:0000256" key="5">
    <source>
        <dbReference type="SAM" id="SignalP"/>
    </source>
</evidence>
<dbReference type="GO" id="GO:0006508">
    <property type="term" value="P:proteolysis"/>
    <property type="evidence" value="ECO:0007669"/>
    <property type="project" value="UniProtKB-KW"/>
</dbReference>
<dbReference type="GO" id="GO:0031647">
    <property type="term" value="P:regulation of protein stability"/>
    <property type="evidence" value="ECO:0007669"/>
    <property type="project" value="UniProtKB-ARBA"/>
</dbReference>
<evidence type="ECO:0000256" key="1">
    <source>
        <dbReference type="ARBA" id="ARBA00009431"/>
    </source>
</evidence>
<dbReference type="InterPro" id="IPR033124">
    <property type="entry name" value="Ser_caboxypep_his_AS"/>
</dbReference>
<dbReference type="WBParaSite" id="PSAMB.scaffold1174size34965.g11464.t1">
    <property type="protein sequence ID" value="PSAMB.scaffold1174size34965.g11464.t1"/>
    <property type="gene ID" value="PSAMB.scaffold1174size34965.g11464"/>
</dbReference>
<dbReference type="PROSITE" id="PS00560">
    <property type="entry name" value="CARBOXYPEPT_SER_HIS"/>
    <property type="match status" value="1"/>
</dbReference>
<proteinExistence type="inferred from homology"/>
<dbReference type="FunFam" id="3.40.50.1820:FF:000335">
    <property type="entry name" value="Carboxypeptidase"/>
    <property type="match status" value="1"/>
</dbReference>
<evidence type="ECO:0000256" key="2">
    <source>
        <dbReference type="ARBA" id="ARBA00022645"/>
    </source>
</evidence>
<dbReference type="PANTHER" id="PTHR11802">
    <property type="entry name" value="SERINE PROTEASE FAMILY S10 SERINE CARBOXYPEPTIDASE"/>
    <property type="match status" value="1"/>
</dbReference>
<evidence type="ECO:0000256" key="3">
    <source>
        <dbReference type="ARBA" id="ARBA00022670"/>
    </source>
</evidence>
<protein>
    <submittedName>
        <fullName evidence="7">Carboxypeptidase</fullName>
    </submittedName>
</protein>
<dbReference type="GO" id="GO:0004185">
    <property type="term" value="F:serine-type carboxypeptidase activity"/>
    <property type="evidence" value="ECO:0007669"/>
    <property type="project" value="InterPro"/>
</dbReference>
<sequence>MQILTSLLVLICSVFACQAQLTARAQADLITNLPDVTFSYSSRVFGGYLKPDSTKQIYYMYLESQRSPDNDPLVMWFEGGPGCSGIGSLFMYNGPFRGNKDGQTLYENVFAWNKLANVLYIESPAPVGFSHFTGNTTIPNDDSTAVDNYNTLLDFFNYVMPNLKTRPFYLSGHSYAGAYIPTLTIQIINGMKKNEFSANFQGILIGNGVMSEKRQHNTLVPIMYYHGLIGSSMWNKLKNACCQATCMTECDFWSHMVIEPSTSNYDSDNSLCGNLTWITTEFDQWGTPNDMYDIYQDCYYSQSARNHRVRGLNLIEKSISFTDGADQNYDSTDAHNGFDCWGSSMARQYLNRPDVQDAIHVNMPNFTWSSCSRFVEDNYNRSVYELDDIFDFILQNSNISILIFAGDVDLVCNFMMQELFVNDVAQKNNLILHGDRTPWMFRGRIAGYQRIFDRIHHLTVKGSGHLVPLERPGPALQMLANFLFNRNSANYSIPTPVSTDPQPLLPQYQAQVPHTCPPTGTAQDCSKISSALMIASLFAILSSKFFSI</sequence>
<keyword evidence="3" id="KW-0645">Protease</keyword>
<dbReference type="SUPFAM" id="SSF53474">
    <property type="entry name" value="alpha/beta-Hydrolases"/>
    <property type="match status" value="1"/>
</dbReference>
<dbReference type="PRINTS" id="PR00724">
    <property type="entry name" value="CRBOXYPTASEC"/>
</dbReference>
<keyword evidence="5" id="KW-0732">Signal</keyword>
<dbReference type="AlphaFoldDB" id="A0A914UQA3"/>
<feature type="signal peptide" evidence="5">
    <location>
        <begin position="1"/>
        <end position="19"/>
    </location>
</feature>
<dbReference type="Proteomes" id="UP000887566">
    <property type="component" value="Unplaced"/>
</dbReference>
<name>A0A914UQA3_9BILA</name>
<dbReference type="Gene3D" id="3.40.50.1820">
    <property type="entry name" value="alpha/beta hydrolase"/>
    <property type="match status" value="1"/>
</dbReference>
<dbReference type="InterPro" id="IPR029058">
    <property type="entry name" value="AB_hydrolase_fold"/>
</dbReference>
<dbReference type="PANTHER" id="PTHR11802:SF70">
    <property type="entry name" value="SERINE CARBOXYPEPTIDASE CTSA-3.1"/>
    <property type="match status" value="1"/>
</dbReference>